<evidence type="ECO:0000313" key="1">
    <source>
        <dbReference type="EMBL" id="MFC1852467.1"/>
    </source>
</evidence>
<comment type="caution">
    <text evidence="1">The sequence shown here is derived from an EMBL/GenBank/DDBJ whole genome shotgun (WGS) entry which is preliminary data.</text>
</comment>
<dbReference type="EMBL" id="JBHPBY010000316">
    <property type="protein sequence ID" value="MFC1852467.1"/>
    <property type="molecule type" value="Genomic_DNA"/>
</dbReference>
<evidence type="ECO:0000313" key="2">
    <source>
        <dbReference type="Proteomes" id="UP001594351"/>
    </source>
</evidence>
<keyword evidence="2" id="KW-1185">Reference proteome</keyword>
<proteinExistence type="predicted"/>
<dbReference type="InterPro" id="IPR025529">
    <property type="entry name" value="DUF4416"/>
</dbReference>
<dbReference type="Proteomes" id="UP001594351">
    <property type="component" value="Unassembled WGS sequence"/>
</dbReference>
<protein>
    <submittedName>
        <fullName evidence="1">DUF4416 family protein</fullName>
    </submittedName>
</protein>
<reference evidence="1 2" key="1">
    <citation type="submission" date="2024-09" db="EMBL/GenBank/DDBJ databases">
        <title>Laminarin stimulates single cell rates of sulfate reduction while oxygen inhibits transcriptomic activity in coastal marine sediment.</title>
        <authorList>
            <person name="Lindsay M."/>
            <person name="Orcutt B."/>
            <person name="Emerson D."/>
            <person name="Stepanauskas R."/>
            <person name="D'Angelo T."/>
        </authorList>
    </citation>
    <scope>NUCLEOTIDE SEQUENCE [LARGE SCALE GENOMIC DNA]</scope>
    <source>
        <strain evidence="1">SAG AM-311-K15</strain>
    </source>
</reference>
<dbReference type="Pfam" id="PF14385">
    <property type="entry name" value="DUF4416"/>
    <property type="match status" value="1"/>
</dbReference>
<sequence>MRGNQVSPVNVIVGVLTAFPALIDDLLPHLEQHLGAVDYQTPPFPFTVTDYYHREMGSPLKRYFLSFEPLIYPDQIASIKLRTSSVEDIFRQNSSRLINLDPGYMDYHKVVLASYKSGGYKIYLQQGVYGDMTLFYSKGRFQPFSWSFPDFIQGTYNQTFLKIRSLYKQKLRSQKQI</sequence>
<organism evidence="1 2">
    <name type="scientific">candidate division CSSED10-310 bacterium</name>
    <dbReference type="NCBI Taxonomy" id="2855610"/>
    <lineage>
        <taxon>Bacteria</taxon>
        <taxon>Bacteria division CSSED10-310</taxon>
    </lineage>
</organism>
<gene>
    <name evidence="1" type="ORF">ACFL27_19900</name>
</gene>
<name>A0ABV6Z1X7_UNCC1</name>
<accession>A0ABV6Z1X7</accession>